<dbReference type="InterPro" id="IPR000524">
    <property type="entry name" value="Tscrpt_reg_HTH_GntR"/>
</dbReference>
<evidence type="ECO:0000256" key="2">
    <source>
        <dbReference type="ARBA" id="ARBA00023125"/>
    </source>
</evidence>
<organism evidence="5 6">
    <name type="scientific">Amphritea pacifica</name>
    <dbReference type="NCBI Taxonomy" id="2811233"/>
    <lineage>
        <taxon>Bacteria</taxon>
        <taxon>Pseudomonadati</taxon>
        <taxon>Pseudomonadota</taxon>
        <taxon>Gammaproteobacteria</taxon>
        <taxon>Oceanospirillales</taxon>
        <taxon>Oceanospirillaceae</taxon>
        <taxon>Amphritea</taxon>
    </lineage>
</organism>
<name>A0ABS2W886_9GAMM</name>
<evidence type="ECO:0000259" key="4">
    <source>
        <dbReference type="PROSITE" id="PS50949"/>
    </source>
</evidence>
<sequence length="233" mass="26308">MLWGLRPVEQQAAYGLAVDRLKRQIHMGLLLPGERLPAERKLAEEIGISRVTLREAFRILETERYISTKRGAHGGTFVADASILDDISGHRIALMNATIMRAMEFREANEKTAAVLACKRRTLPEIKGMTAALNDMNNAKLPGDFRRGITLFKLAMGAASHNHYINDAVEYGLTDMFFPIHILESEHNRPSLITIYQQLLQAIQDHDEVVAKNHAAALIQLDWDMLRDIQRVD</sequence>
<evidence type="ECO:0000256" key="3">
    <source>
        <dbReference type="ARBA" id="ARBA00023163"/>
    </source>
</evidence>
<accession>A0ABS2W886</accession>
<keyword evidence="6" id="KW-1185">Reference proteome</keyword>
<dbReference type="InterPro" id="IPR011711">
    <property type="entry name" value="GntR_C"/>
</dbReference>
<dbReference type="PANTHER" id="PTHR43537:SF5">
    <property type="entry name" value="UXU OPERON TRANSCRIPTIONAL REGULATOR"/>
    <property type="match status" value="1"/>
</dbReference>
<keyword evidence="1" id="KW-0805">Transcription regulation</keyword>
<evidence type="ECO:0000256" key="1">
    <source>
        <dbReference type="ARBA" id="ARBA00023015"/>
    </source>
</evidence>
<keyword evidence="3" id="KW-0804">Transcription</keyword>
<reference evidence="5 6" key="1">
    <citation type="submission" date="2021-02" db="EMBL/GenBank/DDBJ databases">
        <title>A novel species of genus Amphritea isolated from a fishpond in China.</title>
        <authorList>
            <person name="Lu H."/>
        </authorList>
    </citation>
    <scope>NUCLEOTIDE SEQUENCE [LARGE SCALE GENOMIC DNA]</scope>
    <source>
        <strain evidence="5 6">RP18W</strain>
    </source>
</reference>
<dbReference type="PROSITE" id="PS50949">
    <property type="entry name" value="HTH_GNTR"/>
    <property type="match status" value="1"/>
</dbReference>
<dbReference type="Pfam" id="PF00392">
    <property type="entry name" value="GntR"/>
    <property type="match status" value="1"/>
</dbReference>
<dbReference type="EMBL" id="JAFFZP010000014">
    <property type="protein sequence ID" value="MBN0987801.1"/>
    <property type="molecule type" value="Genomic_DNA"/>
</dbReference>
<dbReference type="SUPFAM" id="SSF46785">
    <property type="entry name" value="Winged helix' DNA-binding domain"/>
    <property type="match status" value="1"/>
</dbReference>
<feature type="domain" description="HTH gntR-type" evidence="4">
    <location>
        <begin position="11"/>
        <end position="81"/>
    </location>
</feature>
<proteinExistence type="predicted"/>
<dbReference type="InterPro" id="IPR036390">
    <property type="entry name" value="WH_DNA-bd_sf"/>
</dbReference>
<dbReference type="SUPFAM" id="SSF48008">
    <property type="entry name" value="GntR ligand-binding domain-like"/>
    <property type="match status" value="1"/>
</dbReference>
<dbReference type="SMART" id="SM00895">
    <property type="entry name" value="FCD"/>
    <property type="match status" value="1"/>
</dbReference>
<evidence type="ECO:0000313" key="6">
    <source>
        <dbReference type="Proteomes" id="UP000760472"/>
    </source>
</evidence>
<evidence type="ECO:0000313" key="5">
    <source>
        <dbReference type="EMBL" id="MBN0987801.1"/>
    </source>
</evidence>
<dbReference type="InterPro" id="IPR036388">
    <property type="entry name" value="WH-like_DNA-bd_sf"/>
</dbReference>
<dbReference type="Proteomes" id="UP000760472">
    <property type="component" value="Unassembled WGS sequence"/>
</dbReference>
<comment type="caution">
    <text evidence="5">The sequence shown here is derived from an EMBL/GenBank/DDBJ whole genome shotgun (WGS) entry which is preliminary data.</text>
</comment>
<dbReference type="PANTHER" id="PTHR43537">
    <property type="entry name" value="TRANSCRIPTIONAL REGULATOR, GNTR FAMILY"/>
    <property type="match status" value="1"/>
</dbReference>
<dbReference type="SMART" id="SM00345">
    <property type="entry name" value="HTH_GNTR"/>
    <property type="match status" value="1"/>
</dbReference>
<keyword evidence="2" id="KW-0238">DNA-binding</keyword>
<gene>
    <name evidence="5" type="ORF">JW498_10530</name>
</gene>
<dbReference type="Pfam" id="PF07729">
    <property type="entry name" value="FCD"/>
    <property type="match status" value="1"/>
</dbReference>
<protein>
    <submittedName>
        <fullName evidence="5">FadR family transcriptional regulator</fullName>
    </submittedName>
</protein>
<dbReference type="InterPro" id="IPR008920">
    <property type="entry name" value="TF_FadR/GntR_C"/>
</dbReference>
<dbReference type="PRINTS" id="PR00035">
    <property type="entry name" value="HTHGNTR"/>
</dbReference>
<dbReference type="CDD" id="cd07377">
    <property type="entry name" value="WHTH_GntR"/>
    <property type="match status" value="1"/>
</dbReference>
<dbReference type="RefSeq" id="WP_205211457.1">
    <property type="nucleotide sequence ID" value="NZ_JAFFZO010000027.1"/>
</dbReference>
<dbReference type="Gene3D" id="1.10.10.10">
    <property type="entry name" value="Winged helix-like DNA-binding domain superfamily/Winged helix DNA-binding domain"/>
    <property type="match status" value="1"/>
</dbReference>
<dbReference type="Gene3D" id="1.20.120.530">
    <property type="entry name" value="GntR ligand-binding domain-like"/>
    <property type="match status" value="1"/>
</dbReference>